<dbReference type="InterPro" id="IPR027417">
    <property type="entry name" value="P-loop_NTPase"/>
</dbReference>
<feature type="domain" description="Molybdopterin-guanine dinucleotide biosynthesis protein B (MobB)" evidence="1">
    <location>
        <begin position="5"/>
        <end position="134"/>
    </location>
</feature>
<dbReference type="AlphaFoldDB" id="A0A8J6TBH4"/>
<dbReference type="NCBIfam" id="TIGR00176">
    <property type="entry name" value="mobB"/>
    <property type="match status" value="1"/>
</dbReference>
<organism evidence="2 3">
    <name type="scientific">Candidatus Desulfaltia bathyphila</name>
    <dbReference type="NCBI Taxonomy" id="2841697"/>
    <lineage>
        <taxon>Bacteria</taxon>
        <taxon>Pseudomonadati</taxon>
        <taxon>Thermodesulfobacteriota</taxon>
        <taxon>Desulfobacteria</taxon>
        <taxon>Desulfobacterales</taxon>
        <taxon>Desulfobacterales incertae sedis</taxon>
        <taxon>Candidatus Desulfaltia</taxon>
    </lineage>
</organism>
<evidence type="ECO:0000259" key="1">
    <source>
        <dbReference type="Pfam" id="PF03205"/>
    </source>
</evidence>
<dbReference type="InterPro" id="IPR004435">
    <property type="entry name" value="MobB_dom"/>
</dbReference>
<dbReference type="GO" id="GO:0005525">
    <property type="term" value="F:GTP binding"/>
    <property type="evidence" value="ECO:0007669"/>
    <property type="project" value="InterPro"/>
</dbReference>
<evidence type="ECO:0000313" key="2">
    <source>
        <dbReference type="EMBL" id="MBC8199108.1"/>
    </source>
</evidence>
<dbReference type="Pfam" id="PF03205">
    <property type="entry name" value="MobB"/>
    <property type="match status" value="1"/>
</dbReference>
<comment type="caution">
    <text evidence="2">The sequence shown here is derived from an EMBL/GenBank/DDBJ whole genome shotgun (WGS) entry which is preliminary data.</text>
</comment>
<dbReference type="Gene3D" id="3.40.50.300">
    <property type="entry name" value="P-loop containing nucleotide triphosphate hydrolases"/>
    <property type="match status" value="1"/>
</dbReference>
<sequence>MMPPIISIVGKSGSGKTTLIEKIIPELKRRGHKIGTIKHAYHGFDIDQKGKDSWRHKEAGADMVIVASPGKIAMIKDDNSESLKYLEKYFHDMDIIIVEGYKRENKPKIEIFRSSTHKKPLCREDNNLIALVTDSNIDLKVPKFGLEEIDSLVDFIEKKYL</sequence>
<gene>
    <name evidence="2" type="primary">mobB</name>
    <name evidence="2" type="ORF">H8E80_03560</name>
</gene>
<proteinExistence type="predicted"/>
<dbReference type="CDD" id="cd03116">
    <property type="entry name" value="MobB"/>
    <property type="match status" value="1"/>
</dbReference>
<protein>
    <submittedName>
        <fullName evidence="2">Molybdopterin-guanine dinucleotide biosynthesis protein B</fullName>
    </submittedName>
</protein>
<accession>A0A8J6TBH4</accession>
<dbReference type="InterPro" id="IPR052539">
    <property type="entry name" value="MGD_biosynthesis_adapter"/>
</dbReference>
<dbReference type="SUPFAM" id="SSF52540">
    <property type="entry name" value="P-loop containing nucleoside triphosphate hydrolases"/>
    <property type="match status" value="1"/>
</dbReference>
<dbReference type="PANTHER" id="PTHR40072">
    <property type="entry name" value="MOLYBDOPTERIN-GUANINE DINUCLEOTIDE BIOSYNTHESIS ADAPTER PROTEIN-RELATED"/>
    <property type="match status" value="1"/>
</dbReference>
<name>A0A8J6TBH4_9BACT</name>
<dbReference type="GO" id="GO:0006777">
    <property type="term" value="P:Mo-molybdopterin cofactor biosynthetic process"/>
    <property type="evidence" value="ECO:0007669"/>
    <property type="project" value="InterPro"/>
</dbReference>
<dbReference type="Proteomes" id="UP000603545">
    <property type="component" value="Unassembled WGS sequence"/>
</dbReference>
<evidence type="ECO:0000313" key="3">
    <source>
        <dbReference type="Proteomes" id="UP000603545"/>
    </source>
</evidence>
<dbReference type="PANTHER" id="PTHR40072:SF1">
    <property type="entry name" value="MOLYBDOPTERIN-GUANINE DINUCLEOTIDE BIOSYNTHESIS ADAPTER PROTEIN"/>
    <property type="match status" value="1"/>
</dbReference>
<dbReference type="EMBL" id="JACNLL010000035">
    <property type="protein sequence ID" value="MBC8199108.1"/>
    <property type="molecule type" value="Genomic_DNA"/>
</dbReference>
<reference evidence="2 3" key="1">
    <citation type="submission" date="2020-08" db="EMBL/GenBank/DDBJ databases">
        <title>Bridging the membrane lipid divide: bacteria of the FCB group superphylum have the potential to synthesize archaeal ether lipids.</title>
        <authorList>
            <person name="Villanueva L."/>
            <person name="Von Meijenfeldt F.A.B."/>
            <person name="Westbye A.B."/>
            <person name="Yadav S."/>
            <person name="Hopmans E.C."/>
            <person name="Dutilh B.E."/>
            <person name="Sinninghe Damste J.S."/>
        </authorList>
    </citation>
    <scope>NUCLEOTIDE SEQUENCE [LARGE SCALE GENOMIC DNA]</scope>
    <source>
        <strain evidence="2">NIOZ-UU82</strain>
    </source>
</reference>